<sequence>MDIDSAAVTDAPVSARRLPPPLALHLDLPPPDDSEAPMDVDAAAAGAAAAATAAGMGAMTTSGQAAVATAATAAASVPAAVPHSPSVGAGGLGGVTGGSAGGGHSGSSSVLKSLAAAPATIGFLPPAPGATLAAGDSDAAPYAKIKLDELFFTWLSRADIRLLVASLLEDAAAGRPLPPPPQSSIHGAVSGGGAHPGGPASPSSAALHGGGSAAGLDPNSAGSPPHGAAHAPGHGHSPSALGGTPTAALYSRGALPLTPSSPVSRFISANVAPPSPRSPNRSVFKLTSSPSSTPSSAAGTPKRSSSRALVDGSGSPSRAVGSGATPDVAGTVAASPAFAGAQVGRTASFDATALEDAAAAAAVTKTSADGVGAAAVGGGSDVTPVIKPGAQQPVSEVGDARMEQEMPSSRGSPASPRRTALDASTVPPVVVSPLLPSTAATAPASVTGAAAAVNKDATAAAEDAMDSIALHDAPESSVPASGASSDSDMADVESEGGVTSSVERASTTAVASSMGVPDDGAVLGVPVVDGIDMDDDDGDRSAARGAGADGAATAGPVAATARVGGAAGGLGLAADLGAAPGAAKTEPGATAPSAPNDVSTTPGVAGAPSAESEQMVDDVTLTPAQSEDTVMAGTGTAAAATVVKKDTATATKPPVPRPPASKLAAQAASKVAPPREAGAIPRFYYPSGRDAEEREVRERAASEKFWAGRRENPDAPLTDGEVAKLVVEVGGLASFFATLVRTRIIASKEWNSEGSEVLTEEAFKRWYEAECAGVSRDDRMFRALRGDADRDYVVASDFKAVLDSLLACHPGLNFLNATPEFQQRYAETVVERIFYGCARTHAGRLTLRDVRTAHLLDTLLLVDEEDDINRERRYFSYEHFYVLYCRFWELDSDHDLLIDRADLQRYGGHALSYRIVDRLFSGAARPLDAARESTNGNGGGLMGYTDFVWFCLSEEDKTSDTAIDFWFRCVDLDGDGVVTLFDCEYFYKEQLRRMENLGHEPVSVEDILCQLLDMIRPSVRPPQIRRRDLKSCRLAPAFFNVLFNLNKFFALESRDPVAIRQQHASPELTDWERFAALEYLRLSAEEEDADEEDWDDNTRAAGAIMGEAPF</sequence>
<evidence type="ECO:0000313" key="5">
    <source>
        <dbReference type="EMBL" id="OSX74961.1"/>
    </source>
</evidence>
<feature type="compositionally biased region" description="Low complexity" evidence="3">
    <location>
        <begin position="543"/>
        <end position="554"/>
    </location>
</feature>
<dbReference type="PROSITE" id="PS50222">
    <property type="entry name" value="EF_HAND_2"/>
    <property type="match status" value="1"/>
</dbReference>
<organism evidence="5 6">
    <name type="scientific">Porphyra umbilicalis</name>
    <name type="common">Purple laver</name>
    <name type="synonym">Red alga</name>
    <dbReference type="NCBI Taxonomy" id="2786"/>
    <lineage>
        <taxon>Eukaryota</taxon>
        <taxon>Rhodophyta</taxon>
        <taxon>Bangiophyceae</taxon>
        <taxon>Bangiales</taxon>
        <taxon>Bangiaceae</taxon>
        <taxon>Porphyra</taxon>
    </lineage>
</organism>
<proteinExistence type="predicted"/>
<evidence type="ECO:0000256" key="3">
    <source>
        <dbReference type="SAM" id="MobiDB-lite"/>
    </source>
</evidence>
<feature type="region of interest" description="Disordered" evidence="3">
    <location>
        <begin position="377"/>
        <end position="424"/>
    </location>
</feature>
<dbReference type="OrthoDB" id="5586at2759"/>
<feature type="compositionally biased region" description="Low complexity" evidence="3">
    <location>
        <begin position="407"/>
        <end position="424"/>
    </location>
</feature>
<evidence type="ECO:0000313" key="6">
    <source>
        <dbReference type="Proteomes" id="UP000218209"/>
    </source>
</evidence>
<dbReference type="InterPro" id="IPR011992">
    <property type="entry name" value="EF-hand-dom_pair"/>
</dbReference>
<dbReference type="InterPro" id="IPR002048">
    <property type="entry name" value="EF_hand_dom"/>
</dbReference>
<feature type="region of interest" description="Disordered" evidence="3">
    <location>
        <begin position="1"/>
        <end position="37"/>
    </location>
</feature>
<dbReference type="SUPFAM" id="SSF47473">
    <property type="entry name" value="EF-hand"/>
    <property type="match status" value="1"/>
</dbReference>
<feature type="region of interest" description="Disordered" evidence="3">
    <location>
        <begin position="579"/>
        <end position="615"/>
    </location>
</feature>
<dbReference type="Pfam" id="PF17958">
    <property type="entry name" value="EF-hand_13"/>
    <property type="match status" value="1"/>
</dbReference>
<dbReference type="Pfam" id="PF13499">
    <property type="entry name" value="EF-hand_7"/>
    <property type="match status" value="1"/>
</dbReference>
<feature type="domain" description="EF-hand" evidence="4">
    <location>
        <begin position="958"/>
        <end position="993"/>
    </location>
</feature>
<keyword evidence="2" id="KW-0106">Calcium</keyword>
<dbReference type="AlphaFoldDB" id="A0A1X6P253"/>
<feature type="compositionally biased region" description="Low complexity" evidence="3">
    <location>
        <begin position="220"/>
        <end position="239"/>
    </location>
</feature>
<dbReference type="EMBL" id="KV918923">
    <property type="protein sequence ID" value="OSX74961.1"/>
    <property type="molecule type" value="Genomic_DNA"/>
</dbReference>
<dbReference type="CDD" id="cd21504">
    <property type="entry name" value="PPP2R3A_B-like"/>
    <property type="match status" value="1"/>
</dbReference>
<accession>A0A1X6P253</accession>
<dbReference type="GO" id="GO:0005509">
    <property type="term" value="F:calcium ion binding"/>
    <property type="evidence" value="ECO:0007669"/>
    <property type="project" value="InterPro"/>
</dbReference>
<dbReference type="PANTHER" id="PTHR14095:SF0">
    <property type="entry name" value="MIP22305P"/>
    <property type="match status" value="1"/>
</dbReference>
<dbReference type="FunFam" id="1.10.238.220:FF:000003">
    <property type="entry name" value="Phosphoprotein phosphatase 2A regulatory subunit"/>
    <property type="match status" value="1"/>
</dbReference>
<dbReference type="Gene3D" id="1.10.238.10">
    <property type="entry name" value="EF-hand"/>
    <property type="match status" value="1"/>
</dbReference>
<name>A0A1X6P253_PORUM</name>
<dbReference type="GO" id="GO:0019888">
    <property type="term" value="F:protein phosphatase regulator activity"/>
    <property type="evidence" value="ECO:0007669"/>
    <property type="project" value="TreeGrafter"/>
</dbReference>
<keyword evidence="6" id="KW-1185">Reference proteome</keyword>
<feature type="compositionally biased region" description="Polar residues" evidence="3">
    <location>
        <begin position="497"/>
        <end position="511"/>
    </location>
</feature>
<reference evidence="5 6" key="1">
    <citation type="submission" date="2017-03" db="EMBL/GenBank/DDBJ databases">
        <title>WGS assembly of Porphyra umbilicalis.</title>
        <authorList>
            <person name="Brawley S.H."/>
            <person name="Blouin N.A."/>
            <person name="Ficko-Blean E."/>
            <person name="Wheeler G.L."/>
            <person name="Lohr M."/>
            <person name="Goodson H.V."/>
            <person name="Jenkins J.W."/>
            <person name="Blaby-Haas C.E."/>
            <person name="Helliwell K.E."/>
            <person name="Chan C."/>
            <person name="Marriage T."/>
            <person name="Bhattacharya D."/>
            <person name="Klein A.S."/>
            <person name="Badis Y."/>
            <person name="Brodie J."/>
            <person name="Cao Y."/>
            <person name="Collen J."/>
            <person name="Dittami S.M."/>
            <person name="Gachon C.M."/>
            <person name="Green B.R."/>
            <person name="Karpowicz S."/>
            <person name="Kim J.W."/>
            <person name="Kudahl U."/>
            <person name="Lin S."/>
            <person name="Michel G."/>
            <person name="Mittag M."/>
            <person name="Olson B.J."/>
            <person name="Pangilinan J."/>
            <person name="Peng Y."/>
            <person name="Qiu H."/>
            <person name="Shu S."/>
            <person name="Singer J.T."/>
            <person name="Smith A.G."/>
            <person name="Sprecher B.N."/>
            <person name="Wagner V."/>
            <person name="Wang W."/>
            <person name="Wang Z.-Y."/>
            <person name="Yan J."/>
            <person name="Yarish C."/>
            <person name="Zoeuner-Riek S."/>
            <person name="Zhuang Y."/>
            <person name="Zou Y."/>
            <person name="Lindquist E.A."/>
            <person name="Grimwood J."/>
            <person name="Barry K."/>
            <person name="Rokhsar D.S."/>
            <person name="Schmutz J."/>
            <person name="Stiller J.W."/>
            <person name="Grossman A.R."/>
            <person name="Prochnik S.E."/>
        </authorList>
    </citation>
    <scope>NUCLEOTIDE SEQUENCE [LARGE SCALE GENOMIC DNA]</scope>
    <source>
        <strain evidence="5">4086291</strain>
    </source>
</reference>
<gene>
    <name evidence="5" type="ORF">BU14_0260s0030</name>
</gene>
<keyword evidence="1" id="KW-0479">Metal-binding</keyword>
<dbReference type="Gene3D" id="1.10.238.220">
    <property type="match status" value="1"/>
</dbReference>
<dbReference type="Proteomes" id="UP000218209">
    <property type="component" value="Unassembled WGS sequence"/>
</dbReference>
<feature type="region of interest" description="Disordered" evidence="3">
    <location>
        <begin position="472"/>
        <end position="554"/>
    </location>
</feature>
<feature type="region of interest" description="Disordered" evidence="3">
    <location>
        <begin position="645"/>
        <end position="672"/>
    </location>
</feature>
<feature type="region of interest" description="Disordered" evidence="3">
    <location>
        <begin position="268"/>
        <end position="325"/>
    </location>
</feature>
<feature type="compositionally biased region" description="Low complexity" evidence="3">
    <location>
        <begin position="287"/>
        <end position="298"/>
    </location>
</feature>
<feature type="region of interest" description="Disordered" evidence="3">
    <location>
        <begin position="175"/>
        <end position="247"/>
    </location>
</feature>
<dbReference type="FunFam" id="1.10.238.10:FF:000025">
    <property type="entry name" value="serine/threonine-protein phosphatase 2A regulatory subunit B'' subunit alpha"/>
    <property type="match status" value="1"/>
</dbReference>
<dbReference type="PANTHER" id="PTHR14095">
    <property type="entry name" value="PHOSPHATASE 2A REGULATORY SUBUNIT-RELATED"/>
    <property type="match status" value="1"/>
</dbReference>
<evidence type="ECO:0000256" key="1">
    <source>
        <dbReference type="ARBA" id="ARBA00022723"/>
    </source>
</evidence>
<evidence type="ECO:0000256" key="2">
    <source>
        <dbReference type="ARBA" id="ARBA00022837"/>
    </source>
</evidence>
<feature type="compositionally biased region" description="Low complexity" evidence="3">
    <location>
        <begin position="197"/>
        <end position="207"/>
    </location>
</feature>
<evidence type="ECO:0000259" key="4">
    <source>
        <dbReference type="PROSITE" id="PS50222"/>
    </source>
</evidence>
<feature type="compositionally biased region" description="Low complexity" evidence="3">
    <location>
        <begin position="475"/>
        <end position="487"/>
    </location>
</feature>
<protein>
    <recommendedName>
        <fullName evidence="4">EF-hand domain-containing protein</fullName>
    </recommendedName>
</protein>
<dbReference type="GO" id="GO:0000159">
    <property type="term" value="C:protein phosphatase type 2A complex"/>
    <property type="evidence" value="ECO:0007669"/>
    <property type="project" value="TreeGrafter"/>
</dbReference>
<dbReference type="InterPro" id="IPR041534">
    <property type="entry name" value="EF-hand_13"/>
</dbReference>